<keyword evidence="7 12" id="KW-0812">Transmembrane</keyword>
<keyword evidence="9 12" id="KW-1133">Transmembrane helix</keyword>
<dbReference type="EMBL" id="JAFBEH010000009">
    <property type="protein sequence ID" value="MBM7642331.1"/>
    <property type="molecule type" value="Genomic_DNA"/>
</dbReference>
<evidence type="ECO:0000256" key="11">
    <source>
        <dbReference type="PROSITE-ProRule" id="PRU00421"/>
    </source>
</evidence>
<feature type="domain" description="PTS EIIC type-1" evidence="14">
    <location>
        <begin position="105"/>
        <end position="387"/>
    </location>
</feature>
<reference evidence="15 16" key="1">
    <citation type="submission" date="2021-01" db="EMBL/GenBank/DDBJ databases">
        <title>Genomic Encyclopedia of Type Strains, Phase IV (KMG-IV): sequencing the most valuable type-strain genomes for metagenomic binning, comparative biology and taxonomic classification.</title>
        <authorList>
            <person name="Goeker M."/>
        </authorList>
    </citation>
    <scope>NUCLEOTIDE SEQUENCE [LARGE SCALE GENOMIC DNA]</scope>
    <source>
        <strain evidence="15 16">DSM 27382</strain>
    </source>
</reference>
<proteinExistence type="predicted"/>
<evidence type="ECO:0000256" key="9">
    <source>
        <dbReference type="ARBA" id="ARBA00022989"/>
    </source>
</evidence>
<evidence type="ECO:0000256" key="2">
    <source>
        <dbReference type="ARBA" id="ARBA00022448"/>
    </source>
</evidence>
<evidence type="ECO:0000256" key="8">
    <source>
        <dbReference type="ARBA" id="ARBA00022777"/>
    </source>
</evidence>
<keyword evidence="4" id="KW-0762">Sugar transport</keyword>
<dbReference type="InterPro" id="IPR013013">
    <property type="entry name" value="PTS_EIIC_1"/>
</dbReference>
<dbReference type="PROSITE" id="PS01035">
    <property type="entry name" value="PTS_EIIB_TYPE_1_CYS"/>
    <property type="match status" value="1"/>
</dbReference>
<evidence type="ECO:0000256" key="7">
    <source>
        <dbReference type="ARBA" id="ARBA00022692"/>
    </source>
</evidence>
<dbReference type="InterPro" id="IPR036878">
    <property type="entry name" value="Glu_permease_IIB"/>
</dbReference>
<dbReference type="CDD" id="cd00212">
    <property type="entry name" value="PTS_IIB_glc"/>
    <property type="match status" value="1"/>
</dbReference>
<protein>
    <submittedName>
        <fullName evidence="15">Phosphotransferase system glucose/maltose/N-acetylglucosamine-specific IIC component/phosphotransferase system IIB component</fullName>
    </submittedName>
</protein>
<dbReference type="PROSITE" id="PS51103">
    <property type="entry name" value="PTS_EIIC_TYPE_1"/>
    <property type="match status" value="1"/>
</dbReference>
<dbReference type="InterPro" id="IPR050558">
    <property type="entry name" value="PTS_Sugar-Specific_Components"/>
</dbReference>
<evidence type="ECO:0000259" key="13">
    <source>
        <dbReference type="PROSITE" id="PS51098"/>
    </source>
</evidence>
<dbReference type="SUPFAM" id="SSF55604">
    <property type="entry name" value="Glucose permease domain IIB"/>
    <property type="match status" value="1"/>
</dbReference>
<feature type="transmembrane region" description="Helical" evidence="12">
    <location>
        <begin position="111"/>
        <end position="139"/>
    </location>
</feature>
<feature type="transmembrane region" description="Helical" evidence="12">
    <location>
        <begin position="364"/>
        <end position="384"/>
    </location>
</feature>
<feature type="transmembrane region" description="Helical" evidence="12">
    <location>
        <begin position="217"/>
        <end position="236"/>
    </location>
</feature>
<keyword evidence="8" id="KW-0418">Kinase</keyword>
<keyword evidence="5" id="KW-0808">Transferase</keyword>
<evidence type="ECO:0000256" key="5">
    <source>
        <dbReference type="ARBA" id="ARBA00022679"/>
    </source>
</evidence>
<evidence type="ECO:0000259" key="14">
    <source>
        <dbReference type="PROSITE" id="PS51103"/>
    </source>
</evidence>
<organism evidence="15 16">
    <name type="scientific">Streptococcus loxodontisalivarius</name>
    <dbReference type="NCBI Taxonomy" id="1349415"/>
    <lineage>
        <taxon>Bacteria</taxon>
        <taxon>Bacillati</taxon>
        <taxon>Bacillota</taxon>
        <taxon>Bacilli</taxon>
        <taxon>Lactobacillales</taxon>
        <taxon>Streptococcaceae</taxon>
        <taxon>Streptococcus</taxon>
    </lineage>
</organism>
<feature type="transmembrane region" description="Helical" evidence="12">
    <location>
        <begin position="248"/>
        <end position="270"/>
    </location>
</feature>
<keyword evidence="2" id="KW-0813">Transport</keyword>
<evidence type="ECO:0000256" key="6">
    <source>
        <dbReference type="ARBA" id="ARBA00022683"/>
    </source>
</evidence>
<gene>
    <name evidence="15" type="ORF">JOC28_000628</name>
</gene>
<evidence type="ECO:0000256" key="10">
    <source>
        <dbReference type="ARBA" id="ARBA00023136"/>
    </source>
</evidence>
<evidence type="ECO:0000256" key="3">
    <source>
        <dbReference type="ARBA" id="ARBA00022475"/>
    </source>
</evidence>
<dbReference type="Pfam" id="PF00367">
    <property type="entry name" value="PTS_EIIB"/>
    <property type="match status" value="1"/>
</dbReference>
<keyword evidence="10 12" id="KW-0472">Membrane</keyword>
<feature type="transmembrane region" description="Helical" evidence="12">
    <location>
        <begin position="276"/>
        <end position="304"/>
    </location>
</feature>
<feature type="transmembrane region" description="Helical" evidence="12">
    <location>
        <begin position="151"/>
        <end position="172"/>
    </location>
</feature>
<dbReference type="Gene3D" id="3.30.1360.60">
    <property type="entry name" value="Glucose permease domain IIB"/>
    <property type="match status" value="1"/>
</dbReference>
<feature type="transmembrane region" description="Helical" evidence="12">
    <location>
        <begin position="184"/>
        <end position="205"/>
    </location>
</feature>
<dbReference type="Proteomes" id="UP000697472">
    <property type="component" value="Unassembled WGS sequence"/>
</dbReference>
<sequence length="387" mass="41438">MDYKKLSNDIISNIGGVENVNILSHCMTRLRFNLKDVSKANKEALENLEGVIGVVYAGGQYMVILGPHLVQTYDQILKDFPIEDGGSIDENLDGDVGSKEKLTWKNAFAKLIGFVSASVTPMVPGLIAGGMLKVALILITTFISKDWATSSSYLLLSSIGDAPFYFMPIWVAYGASRKLGGTPIYSMAAAAALLHANYTTLVASGNPFDLFNITVNPISYGTSLLPALLISVVAYYSEKYLNRIIPNIFKAIFVGMGTIFIAGSLGYLILGPLGNYIGQVVASIFMFLDSTVGPLAVGLLAAALPWMVMTGMHQAITPFMPQLLVDPGYDSLLRPAFLMHNMAEGGAVLGVSARTKDKLKRSEYLSIAVGALVAGVSEPAIYGVNLK</sequence>
<dbReference type="PANTHER" id="PTHR30175:SF1">
    <property type="entry name" value="PTS SYSTEM ARBUTIN-, CELLOBIOSE-, AND SALICIN-SPECIFIC EIIBC COMPONENT-RELATED"/>
    <property type="match status" value="1"/>
</dbReference>
<feature type="active site" description="Phosphocysteine intermediate; for EIIB activity" evidence="11">
    <location>
        <position position="26"/>
    </location>
</feature>
<dbReference type="InterPro" id="IPR018113">
    <property type="entry name" value="PTrfase_EIIB_Cys"/>
</dbReference>
<dbReference type="InterPro" id="IPR001996">
    <property type="entry name" value="PTS_IIB_1"/>
</dbReference>
<accession>A0ABS2PQK3</accession>
<name>A0ABS2PQK3_9STRE</name>
<evidence type="ECO:0000313" key="16">
    <source>
        <dbReference type="Proteomes" id="UP000697472"/>
    </source>
</evidence>
<dbReference type="Pfam" id="PF02378">
    <property type="entry name" value="PTS_EIIC"/>
    <property type="match status" value="1"/>
</dbReference>
<dbReference type="PANTHER" id="PTHR30175">
    <property type="entry name" value="PHOSPHOTRANSFERASE SYSTEM TRANSPORT PROTEIN"/>
    <property type="match status" value="1"/>
</dbReference>
<evidence type="ECO:0000256" key="1">
    <source>
        <dbReference type="ARBA" id="ARBA00004651"/>
    </source>
</evidence>
<dbReference type="PROSITE" id="PS51098">
    <property type="entry name" value="PTS_EIIB_TYPE_1"/>
    <property type="match status" value="1"/>
</dbReference>
<evidence type="ECO:0000256" key="12">
    <source>
        <dbReference type="SAM" id="Phobius"/>
    </source>
</evidence>
<evidence type="ECO:0000313" key="15">
    <source>
        <dbReference type="EMBL" id="MBM7642331.1"/>
    </source>
</evidence>
<feature type="domain" description="PTS EIIB type-1" evidence="13">
    <location>
        <begin position="4"/>
        <end position="86"/>
    </location>
</feature>
<keyword evidence="3" id="KW-1003">Cell membrane</keyword>
<keyword evidence="16" id="KW-1185">Reference proteome</keyword>
<keyword evidence="6" id="KW-0598">Phosphotransferase system</keyword>
<comment type="subcellular location">
    <subcellularLocation>
        <location evidence="1">Cell membrane</location>
        <topology evidence="1">Multi-pass membrane protein</topology>
    </subcellularLocation>
</comment>
<dbReference type="InterPro" id="IPR003352">
    <property type="entry name" value="PTS_EIIC"/>
</dbReference>
<comment type="caution">
    <text evidence="15">The sequence shown here is derived from an EMBL/GenBank/DDBJ whole genome shotgun (WGS) entry which is preliminary data.</text>
</comment>
<evidence type="ECO:0000256" key="4">
    <source>
        <dbReference type="ARBA" id="ARBA00022597"/>
    </source>
</evidence>